<sequence length="59" mass="7258">YWDQLFSLARWMSNTSIFRQQMMIAIPMNRDCYGCCILVWWMYLGSLFNGYYLLTRQEQ</sequence>
<dbReference type="EMBL" id="JAGRZL010000011">
    <property type="protein sequence ID" value="MBR7628205.1"/>
    <property type="molecule type" value="Genomic_DNA"/>
</dbReference>
<keyword evidence="3" id="KW-1185">Reference proteome</keyword>
<comment type="caution">
    <text evidence="2">The sequence shown here is derived from an EMBL/GenBank/DDBJ whole genome shotgun (WGS) entry which is preliminary data.</text>
</comment>
<evidence type="ECO:0000256" key="1">
    <source>
        <dbReference type="SAM" id="Phobius"/>
    </source>
</evidence>
<gene>
    <name evidence="2" type="ORF">KAT72_03945</name>
</gene>
<evidence type="ECO:0000313" key="2">
    <source>
        <dbReference type="EMBL" id="MBR7628205.1"/>
    </source>
</evidence>
<protein>
    <submittedName>
        <fullName evidence="2">Uncharacterized protein</fullName>
    </submittedName>
</protein>
<keyword evidence="1" id="KW-1133">Transmembrane helix</keyword>
<name>A0ABS5GM49_9GAMM</name>
<feature type="non-terminal residue" evidence="2">
    <location>
        <position position="1"/>
    </location>
</feature>
<keyword evidence="1" id="KW-0472">Membrane</keyword>
<proteinExistence type="predicted"/>
<accession>A0ABS5GM49</accession>
<organism evidence="2 3">
    <name type="scientific">Aeromonas popoffii</name>
    <dbReference type="NCBI Taxonomy" id="70856"/>
    <lineage>
        <taxon>Bacteria</taxon>
        <taxon>Pseudomonadati</taxon>
        <taxon>Pseudomonadota</taxon>
        <taxon>Gammaproteobacteria</taxon>
        <taxon>Aeromonadales</taxon>
        <taxon>Aeromonadaceae</taxon>
        <taxon>Aeromonas</taxon>
    </lineage>
</organism>
<keyword evidence="1" id="KW-0812">Transmembrane</keyword>
<evidence type="ECO:0000313" key="3">
    <source>
        <dbReference type="Proteomes" id="UP000675653"/>
    </source>
</evidence>
<reference evidence="2 3" key="1">
    <citation type="submission" date="2021-04" db="EMBL/GenBank/DDBJ databases">
        <title>Draft Genome of Aeromonas popoffii ID682, isolated from a natural water source in Idaho.</title>
        <authorList>
            <person name="Testerman T."/>
            <person name="Graf J."/>
        </authorList>
    </citation>
    <scope>NUCLEOTIDE SEQUENCE [LARGE SCALE GENOMIC DNA]</scope>
    <source>
        <strain evidence="2 3">ID682</strain>
    </source>
</reference>
<dbReference type="RefSeq" id="WP_212512804.1">
    <property type="nucleotide sequence ID" value="NZ_CAWQDX010000013.1"/>
</dbReference>
<dbReference type="Proteomes" id="UP000675653">
    <property type="component" value="Unassembled WGS sequence"/>
</dbReference>
<feature type="transmembrane region" description="Helical" evidence="1">
    <location>
        <begin position="32"/>
        <end position="54"/>
    </location>
</feature>